<feature type="domain" description="Peptidase C39" evidence="2">
    <location>
        <begin position="95"/>
        <end position="233"/>
    </location>
</feature>
<evidence type="ECO:0000256" key="1">
    <source>
        <dbReference type="SAM" id="Phobius"/>
    </source>
</evidence>
<reference evidence="3 4" key="1">
    <citation type="submission" date="2024-03" db="EMBL/GenBank/DDBJ databases">
        <title>The Genome Sequence of Enterococcus sp. DIV2402.</title>
        <authorList>
            <consortium name="The Broad Institute Genomics Platform"/>
            <consortium name="The Broad Institute Microbial Omics Core"/>
            <consortium name="The Broad Institute Genomic Center for Infectious Diseases"/>
            <person name="Earl A."/>
            <person name="Manson A."/>
            <person name="Gilmore M."/>
            <person name="Schwartman J."/>
            <person name="Shea T."/>
            <person name="Abouelleil A."/>
            <person name="Cao P."/>
            <person name="Chapman S."/>
            <person name="Cusick C."/>
            <person name="Young S."/>
            <person name="Neafsey D."/>
            <person name="Nusbaum C."/>
            <person name="Birren B."/>
        </authorList>
    </citation>
    <scope>NUCLEOTIDE SEQUENCE [LARGE SCALE GENOMIC DNA]</scope>
    <source>
        <strain evidence="3 4">DIV2402</strain>
    </source>
</reference>
<dbReference type="RefSeq" id="WP_207941248.1">
    <property type="nucleotide sequence ID" value="NZ_CP147251.1"/>
</dbReference>
<proteinExistence type="predicted"/>
<keyword evidence="1" id="KW-0472">Membrane</keyword>
<protein>
    <recommendedName>
        <fullName evidence="2">Peptidase C39 domain-containing protein</fullName>
    </recommendedName>
</protein>
<evidence type="ECO:0000259" key="2">
    <source>
        <dbReference type="PROSITE" id="PS50990"/>
    </source>
</evidence>
<name>A0ABZ2SM80_9ENTE</name>
<dbReference type="Proteomes" id="UP000664701">
    <property type="component" value="Chromosome"/>
</dbReference>
<keyword evidence="4" id="KW-1185">Reference proteome</keyword>
<feature type="transmembrane region" description="Helical" evidence="1">
    <location>
        <begin position="7"/>
        <end position="26"/>
    </location>
</feature>
<dbReference type="InterPro" id="IPR039564">
    <property type="entry name" value="Peptidase_C39-like"/>
</dbReference>
<dbReference type="Pfam" id="PF13529">
    <property type="entry name" value="Peptidase_C39_2"/>
    <property type="match status" value="1"/>
</dbReference>
<keyword evidence="1" id="KW-1133">Transmembrane helix</keyword>
<dbReference type="PROSITE" id="PS50990">
    <property type="entry name" value="PEPTIDASE_C39"/>
    <property type="match status" value="1"/>
</dbReference>
<evidence type="ECO:0000313" key="3">
    <source>
        <dbReference type="EMBL" id="WYJ76608.1"/>
    </source>
</evidence>
<organism evidence="3 4">
    <name type="scientific">Candidatus Enterococcus lowellii</name>
    <dbReference type="NCBI Taxonomy" id="2230877"/>
    <lineage>
        <taxon>Bacteria</taxon>
        <taxon>Bacillati</taxon>
        <taxon>Bacillota</taxon>
        <taxon>Bacilli</taxon>
        <taxon>Lactobacillales</taxon>
        <taxon>Enterococcaceae</taxon>
        <taxon>Enterococcus</taxon>
    </lineage>
</organism>
<accession>A0ABZ2SM80</accession>
<dbReference type="EMBL" id="CP147251">
    <property type="protein sequence ID" value="WYJ76608.1"/>
    <property type="molecule type" value="Genomic_DNA"/>
</dbReference>
<dbReference type="Gene3D" id="3.90.70.10">
    <property type="entry name" value="Cysteine proteinases"/>
    <property type="match status" value="1"/>
</dbReference>
<gene>
    <name evidence="3" type="ORF">DOK78_001241</name>
</gene>
<keyword evidence="1" id="KW-0812">Transmembrane</keyword>
<dbReference type="InterPro" id="IPR005074">
    <property type="entry name" value="Peptidase_C39"/>
</dbReference>
<evidence type="ECO:0000313" key="4">
    <source>
        <dbReference type="Proteomes" id="UP000664701"/>
    </source>
</evidence>
<sequence length="233" mass="27032">MKKQRNWGMIVFGSLLIGSGIVSFGIRNAIHSYDVQAYEQPTTPIEDNYYEEGPYTEFSYRATQQLKADGIKVPLYLQTDERWKNEVIDYTNSLTMETHGSAIASMMMVLSYQQELDYDYEVIYELISEDYFNSDNTLKWKFFEQASENYGISISNLGYHYEEAETHLKNGEPVIIALTPDDYSNEHFAVIVRTKDGNLRVLDPLDSPDTEHYKKVYTPSELTNTIQNYWAII</sequence>